<protein>
    <submittedName>
        <fullName evidence="1">DUF2851 family protein</fullName>
    </submittedName>
</protein>
<dbReference type="InterPro" id="IPR021272">
    <property type="entry name" value="DUF2851"/>
</dbReference>
<sequence length="426" mass="49042">MMNAIVNPVLTEALLQYIWQAGLFHQDNLTTITGEPVRIIRTGTLNRDSGPDFSGALIKVGNIMWGGNIELHLQASGWYKHRHQHDLNYRNVVLHVVFELDAPPDKLPPIPCIELQNRIPKILLERYQKLMREQRFVPCEHQAAQVSSLVWSNWKERMLAERWESRAAVFGGWLEQTRGNWEEVCFRAVAQALGMPVNATPFLQLASITPHLMLVRHKPHLFQLEALLFGQAGLLEGDMPDAYSRKLAQEYAHLRRKYRLQSMPGHLWKFLRMRPSSFPTLRIATLAALIHQTSHLFSRLLETDHPEELFHVELSPYWQQHYRFGKTMDKPAGIGTVAIRNLLVNTVCPLLYLYAKHNKVPHLHLKALRLIEGLEPEDNAITRNWETIGIKSENAVDSQALLQLKQHYCEQKRCLECAVGTKLLRG</sequence>
<reference evidence="1" key="1">
    <citation type="submission" date="2022-10" db="EMBL/GenBank/DDBJ databases">
        <title>Chitinophaga sp. nov., isolated from soil.</title>
        <authorList>
            <person name="Jeon C.O."/>
        </authorList>
    </citation>
    <scope>NUCLEOTIDE SEQUENCE</scope>
    <source>
        <strain evidence="1">R8</strain>
    </source>
</reference>
<accession>A0ABY6IZP5</accession>
<proteinExistence type="predicted"/>
<name>A0ABY6IZP5_9BACT</name>
<dbReference type="Proteomes" id="UP001162741">
    <property type="component" value="Chromosome"/>
</dbReference>
<evidence type="ECO:0000313" key="1">
    <source>
        <dbReference type="EMBL" id="UYQ91544.1"/>
    </source>
</evidence>
<dbReference type="RefSeq" id="WP_264279952.1">
    <property type="nucleotide sequence ID" value="NZ_CP107006.1"/>
</dbReference>
<organism evidence="1 2">
    <name type="scientific">Chitinophaga horti</name>
    <dbReference type="NCBI Taxonomy" id="2920382"/>
    <lineage>
        <taxon>Bacteria</taxon>
        <taxon>Pseudomonadati</taxon>
        <taxon>Bacteroidota</taxon>
        <taxon>Chitinophagia</taxon>
        <taxon>Chitinophagales</taxon>
        <taxon>Chitinophagaceae</taxon>
        <taxon>Chitinophaga</taxon>
    </lineage>
</organism>
<evidence type="ECO:0000313" key="2">
    <source>
        <dbReference type="Proteomes" id="UP001162741"/>
    </source>
</evidence>
<dbReference type="EMBL" id="CP107006">
    <property type="protein sequence ID" value="UYQ91544.1"/>
    <property type="molecule type" value="Genomic_DNA"/>
</dbReference>
<keyword evidence="2" id="KW-1185">Reference proteome</keyword>
<dbReference type="Pfam" id="PF11013">
    <property type="entry name" value="DUF2851"/>
    <property type="match status" value="1"/>
</dbReference>
<gene>
    <name evidence="1" type="ORF">MKQ68_15745</name>
</gene>